<accession>A0A2P2PUK3</accession>
<proteinExistence type="predicted"/>
<reference evidence="1" key="1">
    <citation type="submission" date="2018-02" db="EMBL/GenBank/DDBJ databases">
        <title>Rhizophora mucronata_Transcriptome.</title>
        <authorList>
            <person name="Meera S.P."/>
            <person name="Sreeshan A."/>
            <person name="Augustine A."/>
        </authorList>
    </citation>
    <scope>NUCLEOTIDE SEQUENCE</scope>
    <source>
        <tissue evidence="1">Leaf</tissue>
    </source>
</reference>
<dbReference type="EMBL" id="GGEC01077926">
    <property type="protein sequence ID" value="MBX58410.1"/>
    <property type="molecule type" value="Transcribed_RNA"/>
</dbReference>
<sequence>MLSFLADVFDLAKSGTGKQYLSIRNNVIIPRGANVTRILVA</sequence>
<evidence type="ECO:0000313" key="1">
    <source>
        <dbReference type="EMBL" id="MBX58410.1"/>
    </source>
</evidence>
<dbReference type="AlphaFoldDB" id="A0A2P2PUK3"/>
<organism evidence="1">
    <name type="scientific">Rhizophora mucronata</name>
    <name type="common">Asiatic mangrove</name>
    <dbReference type="NCBI Taxonomy" id="61149"/>
    <lineage>
        <taxon>Eukaryota</taxon>
        <taxon>Viridiplantae</taxon>
        <taxon>Streptophyta</taxon>
        <taxon>Embryophyta</taxon>
        <taxon>Tracheophyta</taxon>
        <taxon>Spermatophyta</taxon>
        <taxon>Magnoliopsida</taxon>
        <taxon>eudicotyledons</taxon>
        <taxon>Gunneridae</taxon>
        <taxon>Pentapetalae</taxon>
        <taxon>rosids</taxon>
        <taxon>fabids</taxon>
        <taxon>Malpighiales</taxon>
        <taxon>Rhizophoraceae</taxon>
        <taxon>Rhizophora</taxon>
    </lineage>
</organism>
<protein>
    <submittedName>
        <fullName evidence="1">Uncharacterized protein</fullName>
    </submittedName>
</protein>
<name>A0A2P2PUK3_RHIMU</name>